<sequence>MKTYNLLLLTLFLLTGTFIPSQAQPSAYENTIAAIQSDKKNNNYALLVRNYNHLKAAVKTVEMMTEDNPNTVNKFEVIICGKKITDIQKHQPLIKRAKQKGITLTACGMSMNKFSMDKEELPKGIGVVPNGLIRIFKLQDDGYKTITL</sequence>
<dbReference type="Pfam" id="PF02635">
    <property type="entry name" value="DsrE"/>
    <property type="match status" value="1"/>
</dbReference>
<dbReference type="InterPro" id="IPR027396">
    <property type="entry name" value="DsrEFH-like"/>
</dbReference>
<name>A0A6M1T4R0_9BACT</name>
<comment type="caution">
    <text evidence="2">The sequence shown here is derived from an EMBL/GenBank/DDBJ whole genome shotgun (WGS) entry which is preliminary data.</text>
</comment>
<dbReference type="Proteomes" id="UP000479132">
    <property type="component" value="Unassembled WGS sequence"/>
</dbReference>
<reference evidence="2 3" key="1">
    <citation type="submission" date="2020-02" db="EMBL/GenBank/DDBJ databases">
        <title>Aliifodinibius halophilus 2W32, complete genome.</title>
        <authorList>
            <person name="Li Y."/>
            <person name="Wu S."/>
        </authorList>
    </citation>
    <scope>NUCLEOTIDE SEQUENCE [LARGE SCALE GENOMIC DNA]</scope>
    <source>
        <strain evidence="2 3">2W32</strain>
    </source>
</reference>
<dbReference type="EMBL" id="JAALLS010000004">
    <property type="protein sequence ID" value="NGP87663.1"/>
    <property type="molecule type" value="Genomic_DNA"/>
</dbReference>
<feature type="signal peptide" evidence="1">
    <location>
        <begin position="1"/>
        <end position="23"/>
    </location>
</feature>
<gene>
    <name evidence="2" type="ORF">G3569_04800</name>
</gene>
<dbReference type="InterPro" id="IPR003787">
    <property type="entry name" value="Sulphur_relay_DsrE/F-like"/>
</dbReference>
<evidence type="ECO:0000256" key="1">
    <source>
        <dbReference type="SAM" id="SignalP"/>
    </source>
</evidence>
<dbReference type="Gene3D" id="3.40.1260.10">
    <property type="entry name" value="DsrEFH-like"/>
    <property type="match status" value="1"/>
</dbReference>
<feature type="chain" id="PRO_5026847581" evidence="1">
    <location>
        <begin position="24"/>
        <end position="148"/>
    </location>
</feature>
<dbReference type="RefSeq" id="WP_165266626.1">
    <property type="nucleotide sequence ID" value="NZ_JAALLS010000004.1"/>
</dbReference>
<proteinExistence type="predicted"/>
<dbReference type="SUPFAM" id="SSF75169">
    <property type="entry name" value="DsrEFH-like"/>
    <property type="match status" value="1"/>
</dbReference>
<protein>
    <submittedName>
        <fullName evidence="2">DsrE family protein</fullName>
    </submittedName>
</protein>
<keyword evidence="1" id="KW-0732">Signal</keyword>
<evidence type="ECO:0000313" key="3">
    <source>
        <dbReference type="Proteomes" id="UP000479132"/>
    </source>
</evidence>
<accession>A0A6M1T4R0</accession>
<evidence type="ECO:0000313" key="2">
    <source>
        <dbReference type="EMBL" id="NGP87663.1"/>
    </source>
</evidence>
<dbReference type="AlphaFoldDB" id="A0A6M1T4R0"/>
<keyword evidence="3" id="KW-1185">Reference proteome</keyword>
<organism evidence="2 3">
    <name type="scientific">Fodinibius halophilus</name>
    <dbReference type="NCBI Taxonomy" id="1736908"/>
    <lineage>
        <taxon>Bacteria</taxon>
        <taxon>Pseudomonadati</taxon>
        <taxon>Balneolota</taxon>
        <taxon>Balneolia</taxon>
        <taxon>Balneolales</taxon>
        <taxon>Balneolaceae</taxon>
        <taxon>Fodinibius</taxon>
    </lineage>
</organism>